<dbReference type="GO" id="GO:0004672">
    <property type="term" value="F:protein kinase activity"/>
    <property type="evidence" value="ECO:0007669"/>
    <property type="project" value="InterPro"/>
</dbReference>
<keyword evidence="4" id="KW-0732">Signal</keyword>
<dbReference type="GO" id="GO:0005524">
    <property type="term" value="F:ATP binding"/>
    <property type="evidence" value="ECO:0007669"/>
    <property type="project" value="UniProtKB-KW"/>
</dbReference>
<dbReference type="InterPro" id="IPR056561">
    <property type="entry name" value="NFP_LYK_LysM1"/>
</dbReference>
<feature type="transmembrane region" description="Helical" evidence="11">
    <location>
        <begin position="292"/>
        <end position="316"/>
    </location>
</feature>
<feature type="domain" description="Protein kinase" evidence="12">
    <location>
        <begin position="371"/>
        <end position="653"/>
    </location>
</feature>
<keyword evidence="2" id="KW-1003">Cell membrane</keyword>
<evidence type="ECO:0000256" key="7">
    <source>
        <dbReference type="ARBA" id="ARBA00022989"/>
    </source>
</evidence>
<reference evidence="14" key="1">
    <citation type="journal article" date="2020" name="bioRxiv">
        <title>Hybrid origin of Populus tomentosa Carr. identified through genome sequencing and phylogenomic analysis.</title>
        <authorList>
            <person name="An X."/>
            <person name="Gao K."/>
            <person name="Chen Z."/>
            <person name="Li J."/>
            <person name="Yang X."/>
            <person name="Yang X."/>
            <person name="Zhou J."/>
            <person name="Guo T."/>
            <person name="Zhao T."/>
            <person name="Huang S."/>
            <person name="Miao D."/>
            <person name="Khan W.U."/>
            <person name="Rao P."/>
            <person name="Ye M."/>
            <person name="Lei B."/>
            <person name="Liao W."/>
            <person name="Wang J."/>
            <person name="Ji L."/>
            <person name="Li Y."/>
            <person name="Guo B."/>
            <person name="Mustafa N.S."/>
            <person name="Li S."/>
            <person name="Yun Q."/>
            <person name="Keller S.R."/>
            <person name="Mao J."/>
            <person name="Zhang R."/>
            <person name="Strauss S.H."/>
        </authorList>
    </citation>
    <scope>NUCLEOTIDE SEQUENCE</scope>
    <source>
        <strain evidence="14">GM15</strain>
        <tissue evidence="14">Leaf</tissue>
    </source>
</reference>
<dbReference type="Pfam" id="PF23472">
    <property type="entry name" value="LysM2_CERK1_LYK3_4_5"/>
    <property type="match status" value="1"/>
</dbReference>
<evidence type="ECO:0000259" key="13">
    <source>
        <dbReference type="PROSITE" id="PS51782"/>
    </source>
</evidence>
<dbReference type="AlphaFoldDB" id="A0A8X7XPH0"/>
<feature type="compositionally biased region" description="Pro residues" evidence="10">
    <location>
        <begin position="268"/>
        <end position="278"/>
    </location>
</feature>
<dbReference type="GO" id="GO:0051707">
    <property type="term" value="P:response to other organism"/>
    <property type="evidence" value="ECO:0007669"/>
    <property type="project" value="UniProtKB-ARBA"/>
</dbReference>
<evidence type="ECO:0000256" key="2">
    <source>
        <dbReference type="ARBA" id="ARBA00022475"/>
    </source>
</evidence>
<dbReference type="InterPro" id="IPR056563">
    <property type="entry name" value="LysM3_LYK4_5"/>
</dbReference>
<dbReference type="Pfam" id="PF23473">
    <property type="entry name" value="LysM3_LYK4_5"/>
    <property type="match status" value="1"/>
</dbReference>
<evidence type="ECO:0000256" key="4">
    <source>
        <dbReference type="ARBA" id="ARBA00022729"/>
    </source>
</evidence>
<dbReference type="Proteomes" id="UP000886885">
    <property type="component" value="Chromosome 5D"/>
</dbReference>
<gene>
    <name evidence="15" type="ORF">POTOM_022262</name>
    <name evidence="14" type="ORF">POTOM_061947</name>
</gene>
<dbReference type="InterPro" id="IPR000719">
    <property type="entry name" value="Prot_kinase_dom"/>
</dbReference>
<dbReference type="SMART" id="SM00257">
    <property type="entry name" value="LysM"/>
    <property type="match status" value="1"/>
</dbReference>
<dbReference type="Pfam" id="PF00069">
    <property type="entry name" value="Pkinase"/>
    <property type="match status" value="1"/>
</dbReference>
<keyword evidence="16" id="KW-1185">Reference proteome</keyword>
<keyword evidence="9" id="KW-1015">Disulfide bond</keyword>
<dbReference type="PROSITE" id="PS51782">
    <property type="entry name" value="LYSM"/>
    <property type="match status" value="1"/>
</dbReference>
<sequence length="675" mass="74595">MSELTDLELLDPSIPQLSSCSMDFLILYLYVVLLLSPALVQGQQTYLANHQLDCYNNNFNETTKGFLCNGVQSSCQSYLTFRSMPPYNSPVFIAYLLGVPLSATLIASVNNLSSDTAAIPTDFQVVVPVNCSCYDRQYYQHNSTYQLKDKSETYFTVANNTYQGLTTCQSLMSQNPYGDRNLSIGLNLQIPLRCACPTSNQNASGINYLLTYMVTWGDSISSIAELFGVDEQRVLDANKLSSSDIIFPFTPILVPLPTKPTKIEKPSAAPPPAAPSPQTPNVSVGGSSDHKALYVGVGIGAAFLILLSAAFGFLFWHRKSRKQHKPVSTSETKTLPSDSTDFTVLPVSSNKSWSLSPNDARYAIESLTVYKYEDLQVATGYFAQANLIKGSVYRGSFKGDTAAVKVVKGDVSSEINILKMINHSNVIRLSGFCLHEGNTYLVYEYADNGSLTDWLHFNNTYRILAWKQRVRIAYDVADALNYLHNYTNPSYIHKNLKTSNILLDANLRAKVANFGLARTLENDQDGGLQLTRHVVGTQGYLAPEYIENGVITPKLDVFAFGVVMLELLSGKEAAATAIDKSAGDDLLSVMIMRVLEGDNVREKLSAFLDPRLRNEYPLDLAFSMAELAKSCVEHDLNTRPSMPQVFMMLSKILSSSLDWDPSDELNRSRSIDSGR</sequence>
<dbReference type="Pfam" id="PF23446">
    <property type="entry name" value="LysM1_NFP_LYK"/>
    <property type="match status" value="1"/>
</dbReference>
<keyword evidence="5" id="KW-0547">Nucleotide-binding</keyword>
<dbReference type="InterPro" id="IPR052611">
    <property type="entry name" value="Plant_RLK_LysM"/>
</dbReference>
<evidence type="ECO:0000256" key="1">
    <source>
        <dbReference type="ARBA" id="ARBA00004162"/>
    </source>
</evidence>
<dbReference type="EMBL" id="JAAWWB010000010">
    <property type="protein sequence ID" value="KAG6774884.1"/>
    <property type="molecule type" value="Genomic_DNA"/>
</dbReference>
<evidence type="ECO:0000313" key="15">
    <source>
        <dbReference type="EMBL" id="KAG6774884.1"/>
    </source>
</evidence>
<dbReference type="InterPro" id="IPR018392">
    <property type="entry name" value="LysM"/>
</dbReference>
<feature type="transmembrane region" description="Helical" evidence="11">
    <location>
        <begin position="91"/>
        <end position="109"/>
    </location>
</feature>
<keyword evidence="6" id="KW-0067">ATP-binding</keyword>
<organism evidence="14 16">
    <name type="scientific">Populus tomentosa</name>
    <name type="common">Chinese white poplar</name>
    <dbReference type="NCBI Taxonomy" id="118781"/>
    <lineage>
        <taxon>Eukaryota</taxon>
        <taxon>Viridiplantae</taxon>
        <taxon>Streptophyta</taxon>
        <taxon>Embryophyta</taxon>
        <taxon>Tracheophyta</taxon>
        <taxon>Spermatophyta</taxon>
        <taxon>Magnoliopsida</taxon>
        <taxon>eudicotyledons</taxon>
        <taxon>Gunneridae</taxon>
        <taxon>Pentapetalae</taxon>
        <taxon>rosids</taxon>
        <taxon>fabids</taxon>
        <taxon>Malpighiales</taxon>
        <taxon>Salicaceae</taxon>
        <taxon>Saliceae</taxon>
        <taxon>Populus</taxon>
    </lineage>
</organism>
<comment type="caution">
    <text evidence="14">The sequence shown here is derived from an EMBL/GenBank/DDBJ whole genome shotgun (WGS) entry which is preliminary data.</text>
</comment>
<evidence type="ECO:0000256" key="8">
    <source>
        <dbReference type="ARBA" id="ARBA00023136"/>
    </source>
</evidence>
<keyword evidence="8 11" id="KW-0472">Membrane</keyword>
<dbReference type="GO" id="GO:0005886">
    <property type="term" value="C:plasma membrane"/>
    <property type="evidence" value="ECO:0007669"/>
    <property type="project" value="UniProtKB-SubCell"/>
</dbReference>
<evidence type="ECO:0000256" key="6">
    <source>
        <dbReference type="ARBA" id="ARBA00022840"/>
    </source>
</evidence>
<dbReference type="InterPro" id="IPR056562">
    <property type="entry name" value="LysM2_CERK1_LYK3_4_5"/>
</dbReference>
<protein>
    <submittedName>
        <fullName evidence="14">Uncharacterized protein</fullName>
    </submittedName>
</protein>
<evidence type="ECO:0000259" key="12">
    <source>
        <dbReference type="PROSITE" id="PS50011"/>
    </source>
</evidence>
<evidence type="ECO:0000256" key="9">
    <source>
        <dbReference type="ARBA" id="ARBA00023157"/>
    </source>
</evidence>
<proteinExistence type="predicted"/>
<evidence type="ECO:0000256" key="3">
    <source>
        <dbReference type="ARBA" id="ARBA00022692"/>
    </source>
</evidence>
<evidence type="ECO:0000256" key="10">
    <source>
        <dbReference type="SAM" id="MobiDB-lite"/>
    </source>
</evidence>
<dbReference type="FunFam" id="1.10.510.10:FF:000468">
    <property type="entry name" value="PTI1-like tyrosine-protein kinase 3"/>
    <property type="match status" value="1"/>
</dbReference>
<dbReference type="PROSITE" id="PS50011">
    <property type="entry name" value="PROTEIN_KINASE_DOM"/>
    <property type="match status" value="1"/>
</dbReference>
<evidence type="ECO:0000256" key="5">
    <source>
        <dbReference type="ARBA" id="ARBA00022741"/>
    </source>
</evidence>
<dbReference type="PANTHER" id="PTHR45927:SF6">
    <property type="entry name" value="PROTEIN LYK5"/>
    <property type="match status" value="1"/>
</dbReference>
<dbReference type="PANTHER" id="PTHR45927">
    <property type="entry name" value="LYSM-DOMAIN RECEPTOR-LIKE KINASE-RELATED"/>
    <property type="match status" value="1"/>
</dbReference>
<name>A0A8X7XPH0_POPTO</name>
<feature type="domain" description="LysM" evidence="13">
    <location>
        <begin position="210"/>
        <end position="254"/>
    </location>
</feature>
<evidence type="ECO:0000256" key="11">
    <source>
        <dbReference type="SAM" id="Phobius"/>
    </source>
</evidence>
<keyword evidence="7 11" id="KW-1133">Transmembrane helix</keyword>
<dbReference type="OrthoDB" id="4062651at2759"/>
<comment type="subcellular location">
    <subcellularLocation>
        <location evidence="1">Cell membrane</location>
        <topology evidence="1">Single-pass membrane protein</topology>
    </subcellularLocation>
</comment>
<keyword evidence="3 11" id="KW-0812">Transmembrane</keyword>
<dbReference type="CDD" id="cd00118">
    <property type="entry name" value="LysM"/>
    <property type="match status" value="1"/>
</dbReference>
<feature type="transmembrane region" description="Helical" evidence="11">
    <location>
        <begin position="20"/>
        <end position="40"/>
    </location>
</feature>
<feature type="region of interest" description="Disordered" evidence="10">
    <location>
        <begin position="260"/>
        <end position="284"/>
    </location>
</feature>
<evidence type="ECO:0000313" key="14">
    <source>
        <dbReference type="EMBL" id="KAG6735449.1"/>
    </source>
</evidence>
<evidence type="ECO:0000313" key="16">
    <source>
        <dbReference type="Proteomes" id="UP000886885"/>
    </source>
</evidence>
<accession>A0A8X7XPH0</accession>
<dbReference type="EMBL" id="JAAWWB010002153">
    <property type="protein sequence ID" value="KAG6735449.1"/>
    <property type="molecule type" value="Genomic_DNA"/>
</dbReference>